<keyword evidence="1" id="KW-0472">Membrane</keyword>
<dbReference type="CDD" id="cd16428">
    <property type="entry name" value="TcpC_C"/>
    <property type="match status" value="1"/>
</dbReference>
<dbReference type="AlphaFoldDB" id="A0A8H9JTR2"/>
<organism evidence="2">
    <name type="scientific">Listeria monocytogenes</name>
    <dbReference type="NCBI Taxonomy" id="1639"/>
    <lineage>
        <taxon>Bacteria</taxon>
        <taxon>Bacillati</taxon>
        <taxon>Bacillota</taxon>
        <taxon>Bacilli</taxon>
        <taxon>Bacillales</taxon>
        <taxon>Listeriaceae</taxon>
        <taxon>Listeria</taxon>
    </lineage>
</organism>
<dbReference type="InterPro" id="IPR024735">
    <property type="entry name" value="TcpC"/>
</dbReference>
<reference evidence="2" key="1">
    <citation type="journal article" date="2018" name="Genome Biol.">
        <title>SKESA: strategic k-mer extension for scrupulous assemblies.</title>
        <authorList>
            <person name="Souvorov A."/>
            <person name="Agarwala R."/>
            <person name="Lipman D.J."/>
        </authorList>
    </citation>
    <scope>NUCLEOTIDE SEQUENCE</scope>
    <source>
        <strain evidence="2">SFBRL218_S4</strain>
    </source>
</reference>
<accession>A0A8H9JTR2</accession>
<feature type="transmembrane region" description="Helical" evidence="1">
    <location>
        <begin position="34"/>
        <end position="55"/>
    </location>
</feature>
<dbReference type="CDD" id="cd16386">
    <property type="entry name" value="TcpC_N"/>
    <property type="match status" value="1"/>
</dbReference>
<proteinExistence type="predicted"/>
<protein>
    <submittedName>
        <fullName evidence="2">Conjugal transfer protein</fullName>
    </submittedName>
</protein>
<comment type="caution">
    <text evidence="2">The sequence shown here is derived from an EMBL/GenBank/DDBJ whole genome shotgun (WGS) entry which is preliminary data.</text>
</comment>
<keyword evidence="1" id="KW-0812">Transmembrane</keyword>
<dbReference type="EMBL" id="DABXZF010000046">
    <property type="protein sequence ID" value="HAO5923516.1"/>
    <property type="molecule type" value="Genomic_DNA"/>
</dbReference>
<dbReference type="Gene3D" id="3.10.450.540">
    <property type="match status" value="1"/>
</dbReference>
<dbReference type="Proteomes" id="UP000853596">
    <property type="component" value="Unassembled WGS sequence"/>
</dbReference>
<gene>
    <name evidence="2" type="ORF">IP987_002736</name>
</gene>
<keyword evidence="1" id="KW-1133">Transmembrane helix</keyword>
<dbReference type="Pfam" id="PF12642">
    <property type="entry name" value="TpcC"/>
    <property type="match status" value="1"/>
</dbReference>
<sequence length="330" mass="38012">MRVFKKLKEKIDKVEKREKPKQIIEKDKRKQTVALTYAIFFCILFCSIGSFAFSLQSANPSSGTSHKKETLPATINYPAVQSFLNPFVDAYIQVTNISEKNEERKKTLQNYMVTSPDYANSFSVESSDGERILKQKDLYSIKETKPNTLLAQYKVTYNNRTYTEKEISKKEGKKVVKQKVKEPKDEQKTALLNIEIIQKGDAYAVNALPYFTDVYSLKESMNKADKTNLDTYKGDEETEVLAFLNDFFTKYATSNADDMAYMMKEPEGLSNSLTFDRIDKYELYQKSGKILANAQVVFLEPETKINVVEDFTITLTKKDSHYYVEKLAHK</sequence>
<name>A0A8H9JTR2_LISMN</name>
<reference evidence="2" key="2">
    <citation type="submission" date="2020-10" db="EMBL/GenBank/DDBJ databases">
        <authorList>
            <consortium name="NCBI Pathogen Detection Project"/>
        </authorList>
    </citation>
    <scope>NUCLEOTIDE SEQUENCE</scope>
    <source>
        <strain evidence="2">SFBRL218_S4</strain>
    </source>
</reference>
<dbReference type="InterPro" id="IPR035628">
    <property type="entry name" value="TcpC_C"/>
</dbReference>
<evidence type="ECO:0000313" key="2">
    <source>
        <dbReference type="EMBL" id="HAO5923516.1"/>
    </source>
</evidence>
<evidence type="ECO:0000256" key="1">
    <source>
        <dbReference type="SAM" id="Phobius"/>
    </source>
</evidence>